<feature type="chain" id="PRO_5013094835" evidence="1">
    <location>
        <begin position="21"/>
        <end position="84"/>
    </location>
</feature>
<name>A0A1X0R2A8_RHIZD</name>
<dbReference type="VEuPathDB" id="FungiDB:BCV72DRAFT_228718"/>
<protein>
    <submittedName>
        <fullName evidence="2">Uncharacterized protein</fullName>
    </submittedName>
</protein>
<keyword evidence="1" id="KW-0732">Signal</keyword>
<reference evidence="2" key="1">
    <citation type="journal article" date="2016" name="Proc. Natl. Acad. Sci. U.S.A.">
        <title>Lipid metabolic changes in an early divergent fungus govern the establishment of a mutualistic symbiosis with endobacteria.</title>
        <authorList>
            <person name="Lastovetsky O.A."/>
            <person name="Gaspar M.L."/>
            <person name="Mondo S.J."/>
            <person name="LaButti K.M."/>
            <person name="Sandor L."/>
            <person name="Grigoriev I.V."/>
            <person name="Henry S.A."/>
            <person name="Pawlowska T.E."/>
        </authorList>
    </citation>
    <scope>NUCLEOTIDE SEQUENCE [LARGE SCALE GENOMIC DNA]</scope>
    <source>
        <strain evidence="2">ATCC 52814</strain>
    </source>
</reference>
<feature type="signal peptide" evidence="1">
    <location>
        <begin position="1"/>
        <end position="20"/>
    </location>
</feature>
<sequence length="84" mass="8205">MQIKFIILTICASLAATGFAAPPPSVSKPADASKDAIGSNSLGNLSGTLGGGTGRLSGLLDGLLGGLLGGGKKSKGRKQPSKPQ</sequence>
<organism evidence="2">
    <name type="scientific">Rhizopus microsporus var. microsporus</name>
    <dbReference type="NCBI Taxonomy" id="86635"/>
    <lineage>
        <taxon>Eukaryota</taxon>
        <taxon>Fungi</taxon>
        <taxon>Fungi incertae sedis</taxon>
        <taxon>Mucoromycota</taxon>
        <taxon>Mucoromycotina</taxon>
        <taxon>Mucoromycetes</taxon>
        <taxon>Mucorales</taxon>
        <taxon>Mucorineae</taxon>
        <taxon>Rhizopodaceae</taxon>
        <taxon>Rhizopus</taxon>
    </lineage>
</organism>
<evidence type="ECO:0000313" key="2">
    <source>
        <dbReference type="EMBL" id="ORE06155.1"/>
    </source>
</evidence>
<proteinExistence type="predicted"/>
<gene>
    <name evidence="2" type="ORF">BCV72DRAFT_228718</name>
</gene>
<dbReference type="EMBL" id="KV921929">
    <property type="protein sequence ID" value="ORE06155.1"/>
    <property type="molecule type" value="Genomic_DNA"/>
</dbReference>
<dbReference type="Proteomes" id="UP000242414">
    <property type="component" value="Unassembled WGS sequence"/>
</dbReference>
<evidence type="ECO:0000256" key="1">
    <source>
        <dbReference type="SAM" id="SignalP"/>
    </source>
</evidence>
<accession>A0A1X0R2A8</accession>
<dbReference type="AlphaFoldDB" id="A0A1X0R2A8"/>